<keyword evidence="2" id="KW-1185">Reference proteome</keyword>
<accession>A0ABV8NRF2</accession>
<protein>
    <submittedName>
        <fullName evidence="1">DUF3575 domain-containing protein</fullName>
    </submittedName>
</protein>
<dbReference type="RefSeq" id="WP_378962587.1">
    <property type="nucleotide sequence ID" value="NZ_JBHSBY010000140.1"/>
</dbReference>
<comment type="caution">
    <text evidence="1">The sequence shown here is derived from an EMBL/GenBank/DDBJ whole genome shotgun (WGS) entry which is preliminary data.</text>
</comment>
<dbReference type="InterPro" id="IPR021958">
    <property type="entry name" value="DUF3575"/>
</dbReference>
<proteinExistence type="predicted"/>
<dbReference type="EMBL" id="JBHSBY010000140">
    <property type="protein sequence ID" value="MFC4198563.1"/>
    <property type="molecule type" value="Genomic_DNA"/>
</dbReference>
<evidence type="ECO:0000313" key="2">
    <source>
        <dbReference type="Proteomes" id="UP001595792"/>
    </source>
</evidence>
<dbReference type="Pfam" id="PF12099">
    <property type="entry name" value="DUF3575"/>
    <property type="match status" value="1"/>
</dbReference>
<dbReference type="Proteomes" id="UP001595792">
    <property type="component" value="Unassembled WGS sequence"/>
</dbReference>
<sequence>MGRIGSKLDRNRYQGYLWGMGLSGGYVEMVTEKFGLEASAGVGYSIMNHEVYNCSHCGSKIGKEHRTYFGPTKLAVSLIYKLN</sequence>
<name>A0ABV8NRF2_9SPHI</name>
<reference evidence="2" key="1">
    <citation type="journal article" date="2019" name="Int. J. Syst. Evol. Microbiol.">
        <title>The Global Catalogue of Microorganisms (GCM) 10K type strain sequencing project: providing services to taxonomists for standard genome sequencing and annotation.</title>
        <authorList>
            <consortium name="The Broad Institute Genomics Platform"/>
            <consortium name="The Broad Institute Genome Sequencing Center for Infectious Disease"/>
            <person name="Wu L."/>
            <person name="Ma J."/>
        </authorList>
    </citation>
    <scope>NUCLEOTIDE SEQUENCE [LARGE SCALE GENOMIC DNA]</scope>
    <source>
        <strain evidence="2">CCM 8689</strain>
    </source>
</reference>
<evidence type="ECO:0000313" key="1">
    <source>
        <dbReference type="EMBL" id="MFC4198563.1"/>
    </source>
</evidence>
<organism evidence="1 2">
    <name type="scientific">Pedobacter jamesrossensis</name>
    <dbReference type="NCBI Taxonomy" id="1908238"/>
    <lineage>
        <taxon>Bacteria</taxon>
        <taxon>Pseudomonadati</taxon>
        <taxon>Bacteroidota</taxon>
        <taxon>Sphingobacteriia</taxon>
        <taxon>Sphingobacteriales</taxon>
        <taxon>Sphingobacteriaceae</taxon>
        <taxon>Pedobacter</taxon>
    </lineage>
</organism>
<gene>
    <name evidence="1" type="ORF">ACFOUY_17790</name>
</gene>